<dbReference type="Gene3D" id="3.90.190.10">
    <property type="entry name" value="Protein tyrosine phosphatase superfamily"/>
    <property type="match status" value="1"/>
</dbReference>
<dbReference type="GO" id="GO:0004721">
    <property type="term" value="F:phosphoprotein phosphatase activity"/>
    <property type="evidence" value="ECO:0007669"/>
    <property type="project" value="InterPro"/>
</dbReference>
<dbReference type="PROSITE" id="PS00383">
    <property type="entry name" value="TYR_PHOSPHATASE_1"/>
    <property type="match status" value="1"/>
</dbReference>
<comment type="similarity">
    <text evidence="1">Belongs to the protein-tyrosine phosphatase family.</text>
</comment>
<dbReference type="SUPFAM" id="SSF52799">
    <property type="entry name" value="(Phosphotyrosine protein) phosphatases II"/>
    <property type="match status" value="1"/>
</dbReference>
<evidence type="ECO:0000313" key="3">
    <source>
        <dbReference type="Proteomes" id="UP000823963"/>
    </source>
</evidence>
<proteinExistence type="inferred from homology"/>
<dbReference type="PANTHER" id="PTHR31126">
    <property type="entry name" value="TYROSINE-PROTEIN PHOSPHATASE"/>
    <property type="match status" value="1"/>
</dbReference>
<protein>
    <submittedName>
        <fullName evidence="2">Tyrosine-protein phosphatase</fullName>
    </submittedName>
</protein>
<dbReference type="Proteomes" id="UP000823963">
    <property type="component" value="Unassembled WGS sequence"/>
</dbReference>
<gene>
    <name evidence="2" type="ORF">H9861_03800</name>
</gene>
<dbReference type="InterPro" id="IPR026893">
    <property type="entry name" value="Tyr/Ser_Pase_IphP-type"/>
</dbReference>
<evidence type="ECO:0000313" key="2">
    <source>
        <dbReference type="EMBL" id="HIX01859.1"/>
    </source>
</evidence>
<dbReference type="InterPro" id="IPR016130">
    <property type="entry name" value="Tyr_Pase_AS"/>
</dbReference>
<evidence type="ECO:0000256" key="1">
    <source>
        <dbReference type="ARBA" id="ARBA00009580"/>
    </source>
</evidence>
<dbReference type="Pfam" id="PF13350">
    <property type="entry name" value="Y_phosphatase3"/>
    <property type="match status" value="1"/>
</dbReference>
<name>A0A9D1UWY4_9LACO</name>
<dbReference type="AlphaFoldDB" id="A0A9D1UWY4"/>
<comment type="caution">
    <text evidence="2">The sequence shown here is derived from an EMBL/GenBank/DDBJ whole genome shotgun (WGS) entry which is preliminary data.</text>
</comment>
<sequence length="260" mass="29582">MMTDRMLELQGGVNMRELGGYQTIDGKKVKYHKLLRSGNLNELTDADLAYLEQYGLRIDVDLRSPSESEYYADRYPEAAAYVNLPVYPFSRNLFKNLGIVNYMKMHLDENNYADQSYVQMLVDKHALGTFRKLFDLLLANEKPNQGLVFHCSAGKDRTGVAAFLILSALQVKPDQILQDYLLTNLYFQGNSAAQINQLVTHDERNALADKLNANLAVSAENFAILHKTCTTVADSMEGYFAKYLQLDQKQLAKLREIYLE</sequence>
<organism evidence="2 3">
    <name type="scientific">Candidatus Ligilactobacillus excrementigallinarum</name>
    <dbReference type="NCBI Taxonomy" id="2838641"/>
    <lineage>
        <taxon>Bacteria</taxon>
        <taxon>Bacillati</taxon>
        <taxon>Bacillota</taxon>
        <taxon>Bacilli</taxon>
        <taxon>Lactobacillales</taxon>
        <taxon>Lactobacillaceae</taxon>
        <taxon>Ligilactobacillus</taxon>
    </lineage>
</organism>
<reference evidence="2" key="2">
    <citation type="submission" date="2021-04" db="EMBL/GenBank/DDBJ databases">
        <authorList>
            <person name="Gilroy R."/>
        </authorList>
    </citation>
    <scope>NUCLEOTIDE SEQUENCE</scope>
    <source>
        <strain evidence="2">6627</strain>
    </source>
</reference>
<dbReference type="PANTHER" id="PTHR31126:SF1">
    <property type="entry name" value="TYROSINE SPECIFIC PROTEIN PHOSPHATASES DOMAIN-CONTAINING PROTEIN"/>
    <property type="match status" value="1"/>
</dbReference>
<reference evidence="2" key="1">
    <citation type="journal article" date="2021" name="PeerJ">
        <title>Extensive microbial diversity within the chicken gut microbiome revealed by metagenomics and culture.</title>
        <authorList>
            <person name="Gilroy R."/>
            <person name="Ravi A."/>
            <person name="Getino M."/>
            <person name="Pursley I."/>
            <person name="Horton D.L."/>
            <person name="Alikhan N.F."/>
            <person name="Baker D."/>
            <person name="Gharbi K."/>
            <person name="Hall N."/>
            <person name="Watson M."/>
            <person name="Adriaenssens E.M."/>
            <person name="Foster-Nyarko E."/>
            <person name="Jarju S."/>
            <person name="Secka A."/>
            <person name="Antonio M."/>
            <person name="Oren A."/>
            <person name="Chaudhuri R.R."/>
            <person name="La Ragione R."/>
            <person name="Hildebrand F."/>
            <person name="Pallen M.J."/>
        </authorList>
    </citation>
    <scope>NUCLEOTIDE SEQUENCE</scope>
    <source>
        <strain evidence="2">6627</strain>
    </source>
</reference>
<dbReference type="EMBL" id="DXFP01000030">
    <property type="protein sequence ID" value="HIX01859.1"/>
    <property type="molecule type" value="Genomic_DNA"/>
</dbReference>
<dbReference type="InterPro" id="IPR029021">
    <property type="entry name" value="Prot-tyrosine_phosphatase-like"/>
</dbReference>
<accession>A0A9D1UWY4</accession>